<evidence type="ECO:0000256" key="7">
    <source>
        <dbReference type="SAM" id="SignalP"/>
    </source>
</evidence>
<dbReference type="Pfam" id="PF01663">
    <property type="entry name" value="Phosphodiest"/>
    <property type="match status" value="1"/>
</dbReference>
<dbReference type="RefSeq" id="WP_147135211.1">
    <property type="nucleotide sequence ID" value="NZ_VOSC01000025.1"/>
</dbReference>
<dbReference type="AlphaFoldDB" id="A0A5C7ATG8"/>
<evidence type="ECO:0000256" key="2">
    <source>
        <dbReference type="ARBA" id="ARBA00022723"/>
    </source>
</evidence>
<dbReference type="PANTHER" id="PTHR10151:SF120">
    <property type="entry name" value="BIS(5'-ADENOSYL)-TRIPHOSPHATASE"/>
    <property type="match status" value="1"/>
</dbReference>
<dbReference type="InterPro" id="IPR002591">
    <property type="entry name" value="Phosphodiest/P_Trfase"/>
</dbReference>
<feature type="binding site" evidence="6">
    <location>
        <position position="95"/>
    </location>
    <ligand>
        <name>substrate</name>
    </ligand>
</feature>
<dbReference type="OrthoDB" id="9766127at2"/>
<dbReference type="InterPro" id="IPR026263">
    <property type="entry name" value="Alkaline_phosphatase_prok"/>
</dbReference>
<feature type="active site" description="Phosphothreonine intermediate" evidence="5">
    <location>
        <position position="74"/>
    </location>
</feature>
<dbReference type="Proteomes" id="UP000321790">
    <property type="component" value="Unassembled WGS sequence"/>
</dbReference>
<sequence length="540" mass="60735">MNRGFVSIIMVFMSLFVQAQNNKTKLVVGIVVDQMRYDYLTRFESKYGNGGFKRMIREGYNCKNHHYNYIPTYTGPGHASIYTGTTPKHHGIIANDWYDKAIDAMVYCAQDDSVMPVGTTSLKERMSPHRMKTTTFADENRLFTQMRGKSIGISIKDRGAILPAGHTANAAYWFRGKKEGNFVSSTYYMKTLPKWVQKFNNSGVVKSYLKEWNTLYDIDTYTESGTDLNTFEGKFNGKKEATFPYNLKSMFLINGGYDILKETPYGNSIVTDFAIEAIKNEDLGKDSDTDVLTVSFSSTDYVGHKFGVNSKEVEDTYLRLDKELERLFKVLDDEVGTGNYTVFLTADHGAVDVPNYLKSVKIPAGYVTYTETKEKLNAFMLRMFKADSLIKNVSNHQVFLNREKLLSLGLKLSEVQETLVNELIAYKNVYKVFSATTMSTTSFDKGIENTLQNGYNQKQSGDVLIIPYPGHIYYRATGTSHGTGFNYDTHVPLLFFGNGIKNGQTLQKTVIPDIAPTVSALLGISFPNGATGQPLEFVLK</sequence>
<evidence type="ECO:0000256" key="4">
    <source>
        <dbReference type="PIRNR" id="PIRNR031924"/>
    </source>
</evidence>
<evidence type="ECO:0000313" key="9">
    <source>
        <dbReference type="Proteomes" id="UP000321790"/>
    </source>
</evidence>
<dbReference type="SUPFAM" id="SSF53649">
    <property type="entry name" value="Alkaline phosphatase-like"/>
    <property type="match status" value="1"/>
</dbReference>
<comment type="caution">
    <text evidence="8">The sequence shown here is derived from an EMBL/GenBank/DDBJ whole genome shotgun (WGS) entry which is preliminary data.</text>
</comment>
<dbReference type="PANTHER" id="PTHR10151">
    <property type="entry name" value="ECTONUCLEOTIDE PYROPHOSPHATASE/PHOSPHODIESTERASE"/>
    <property type="match status" value="1"/>
</dbReference>
<keyword evidence="2 4" id="KW-0479">Metal-binding</keyword>
<accession>A0A5C7ATG8</accession>
<organism evidence="8 9">
    <name type="scientific">Seonamhaeicola algicola</name>
    <dbReference type="NCBI Taxonomy" id="1719036"/>
    <lineage>
        <taxon>Bacteria</taxon>
        <taxon>Pseudomonadati</taxon>
        <taxon>Bacteroidota</taxon>
        <taxon>Flavobacteriia</taxon>
        <taxon>Flavobacteriales</taxon>
        <taxon>Flavobacteriaceae</taxon>
    </lineage>
</organism>
<keyword evidence="3 7" id="KW-0732">Signal</keyword>
<dbReference type="Gene3D" id="3.40.720.10">
    <property type="entry name" value="Alkaline Phosphatase, subunit A"/>
    <property type="match status" value="1"/>
</dbReference>
<dbReference type="NCBIfam" id="NF042991">
    <property type="entry name" value="alk_phos_PafA"/>
    <property type="match status" value="1"/>
</dbReference>
<gene>
    <name evidence="8" type="ORF">FUA26_09915</name>
</gene>
<name>A0A5C7ATG8_9FLAO</name>
<proteinExistence type="predicted"/>
<dbReference type="PIRSF" id="PIRSF031924">
    <property type="entry name" value="Pi-irrepressible_AP"/>
    <property type="match status" value="1"/>
</dbReference>
<dbReference type="EMBL" id="VOSC01000025">
    <property type="protein sequence ID" value="TXE09795.1"/>
    <property type="molecule type" value="Genomic_DNA"/>
</dbReference>
<feature type="binding site" evidence="6">
    <location>
        <begin position="156"/>
        <end position="158"/>
    </location>
    <ligand>
        <name>substrate</name>
    </ligand>
</feature>
<dbReference type="Gene3D" id="3.30.1360.150">
    <property type="match status" value="1"/>
</dbReference>
<evidence type="ECO:0000256" key="3">
    <source>
        <dbReference type="ARBA" id="ARBA00022729"/>
    </source>
</evidence>
<feature type="chain" id="PRO_5023028039" evidence="7">
    <location>
        <begin position="20"/>
        <end position="540"/>
    </location>
</feature>
<evidence type="ECO:0000256" key="5">
    <source>
        <dbReference type="PIRSR" id="PIRSR031924-50"/>
    </source>
</evidence>
<dbReference type="CDD" id="cd16016">
    <property type="entry name" value="AP-SPAP"/>
    <property type="match status" value="1"/>
</dbReference>
<evidence type="ECO:0000256" key="6">
    <source>
        <dbReference type="PIRSR" id="PIRSR031924-51"/>
    </source>
</evidence>
<feature type="signal peptide" evidence="7">
    <location>
        <begin position="1"/>
        <end position="19"/>
    </location>
</feature>
<keyword evidence="9" id="KW-1185">Reference proteome</keyword>
<evidence type="ECO:0000256" key="1">
    <source>
        <dbReference type="ARBA" id="ARBA00022553"/>
    </source>
</evidence>
<evidence type="ECO:0000313" key="8">
    <source>
        <dbReference type="EMBL" id="TXE09795.1"/>
    </source>
</evidence>
<keyword evidence="1 5" id="KW-0597">Phosphoprotein</keyword>
<dbReference type="GO" id="GO:0004035">
    <property type="term" value="F:alkaline phosphatase activity"/>
    <property type="evidence" value="ECO:0007669"/>
    <property type="project" value="InterPro"/>
</dbReference>
<dbReference type="InterPro" id="IPR017850">
    <property type="entry name" value="Alkaline_phosphatase_core_sf"/>
</dbReference>
<reference evidence="9" key="1">
    <citation type="submission" date="2019-08" db="EMBL/GenBank/DDBJ databases">
        <title>Seonamhaeicola sediminis sp. nov., isolated from marine sediment.</title>
        <authorList>
            <person name="Cao W.R."/>
        </authorList>
    </citation>
    <scope>NUCLEOTIDE SEQUENCE [LARGE SCALE GENOMIC DNA]</scope>
    <source>
        <strain evidence="9">Gy8</strain>
    </source>
</reference>
<dbReference type="GO" id="GO:0046872">
    <property type="term" value="F:metal ion binding"/>
    <property type="evidence" value="ECO:0007669"/>
    <property type="project" value="UniProtKB-KW"/>
</dbReference>
<protein>
    <submittedName>
        <fullName evidence="8">Alkaline phosphatase family protein</fullName>
    </submittedName>
</protein>